<comment type="similarity">
    <text evidence="5">Belongs to the CofC family.</text>
</comment>
<evidence type="ECO:0000256" key="3">
    <source>
        <dbReference type="ARBA" id="ARBA00022741"/>
    </source>
</evidence>
<dbReference type="Gene3D" id="3.90.550.10">
    <property type="entry name" value="Spore Coat Polysaccharide Biosynthesis Protein SpsA, Chain A"/>
    <property type="match status" value="1"/>
</dbReference>
<organism evidence="7 8">
    <name type="scientific">Agromyces tropicus</name>
    <dbReference type="NCBI Taxonomy" id="555371"/>
    <lineage>
        <taxon>Bacteria</taxon>
        <taxon>Bacillati</taxon>
        <taxon>Actinomycetota</taxon>
        <taxon>Actinomycetes</taxon>
        <taxon>Micrococcales</taxon>
        <taxon>Microbacteriaceae</taxon>
        <taxon>Agromyces</taxon>
    </lineage>
</organism>
<comment type="catalytic activity">
    <reaction evidence="5">
        <text>phosphoenolpyruvate + GTP + H(+) = enolpyruvoyl-2-diphospho-5'-guanosine + diphosphate</text>
        <dbReference type="Rhea" id="RHEA:30519"/>
        <dbReference type="ChEBI" id="CHEBI:15378"/>
        <dbReference type="ChEBI" id="CHEBI:33019"/>
        <dbReference type="ChEBI" id="CHEBI:37565"/>
        <dbReference type="ChEBI" id="CHEBI:58702"/>
        <dbReference type="ChEBI" id="CHEBI:143701"/>
        <dbReference type="EC" id="2.7.7.105"/>
    </reaction>
</comment>
<dbReference type="GO" id="GO:0016779">
    <property type="term" value="F:nucleotidyltransferase activity"/>
    <property type="evidence" value="ECO:0007669"/>
    <property type="project" value="UniProtKB-KW"/>
</dbReference>
<comment type="function">
    <text evidence="5">Guanylyltransferase that catalyzes the activation of phosphoenolpyruvate (PEP) as enolpyruvoyl-2-diphospho-5'-guanosine, via the condensation of PEP with GTP. It is involved in the biosynthesis of coenzyme F420, a hydride carrier cofactor.</text>
</comment>
<comment type="caution">
    <text evidence="7">The sequence shown here is derived from an EMBL/GenBank/DDBJ whole genome shotgun (WGS) entry which is preliminary data.</text>
</comment>
<dbReference type="Proteomes" id="UP001501196">
    <property type="component" value="Unassembled WGS sequence"/>
</dbReference>
<reference evidence="7 8" key="1">
    <citation type="journal article" date="2019" name="Int. J. Syst. Evol. Microbiol.">
        <title>The Global Catalogue of Microorganisms (GCM) 10K type strain sequencing project: providing services to taxonomists for standard genome sequencing and annotation.</title>
        <authorList>
            <consortium name="The Broad Institute Genomics Platform"/>
            <consortium name="The Broad Institute Genome Sequencing Center for Infectious Disease"/>
            <person name="Wu L."/>
            <person name="Ma J."/>
        </authorList>
    </citation>
    <scope>NUCLEOTIDE SEQUENCE [LARGE SCALE GENOMIC DNA]</scope>
    <source>
        <strain evidence="7 8">JCM 15672</strain>
    </source>
</reference>
<feature type="compositionally biased region" description="Low complexity" evidence="6">
    <location>
        <begin position="264"/>
        <end position="274"/>
    </location>
</feature>
<dbReference type="RefSeq" id="WP_344371847.1">
    <property type="nucleotide sequence ID" value="NZ_BAAAPW010000002.1"/>
</dbReference>
<feature type="binding site" evidence="5">
    <location>
        <position position="188"/>
    </location>
    <ligand>
        <name>phosphoenolpyruvate</name>
        <dbReference type="ChEBI" id="CHEBI:58702"/>
    </ligand>
</feature>
<evidence type="ECO:0000256" key="5">
    <source>
        <dbReference type="HAMAP-Rule" id="MF_02114"/>
    </source>
</evidence>
<accession>A0ABN2UCG6</accession>
<gene>
    <name evidence="7" type="primary">cofC_1</name>
    <name evidence="5" type="synonym">fbiD</name>
    <name evidence="7" type="ORF">GCM10009819_17370</name>
</gene>
<evidence type="ECO:0000256" key="1">
    <source>
        <dbReference type="ARBA" id="ARBA00022679"/>
    </source>
</evidence>
<keyword evidence="8" id="KW-1185">Reference proteome</keyword>
<dbReference type="PANTHER" id="PTHR40392:SF1">
    <property type="entry name" value="2-PHOSPHO-L-LACTATE GUANYLYLTRANSFERASE"/>
    <property type="match status" value="1"/>
</dbReference>
<evidence type="ECO:0000256" key="4">
    <source>
        <dbReference type="ARBA" id="ARBA00023134"/>
    </source>
</evidence>
<feature type="compositionally biased region" description="Basic and acidic residues" evidence="6">
    <location>
        <begin position="245"/>
        <end position="256"/>
    </location>
</feature>
<keyword evidence="2 5" id="KW-0548">Nucleotidyltransferase</keyword>
<keyword evidence="3 5" id="KW-0547">Nucleotide-binding</keyword>
<comment type="pathway">
    <text evidence="5">Cofactor biosynthesis; coenzyme F420 biosynthesis.</text>
</comment>
<protein>
    <recommendedName>
        <fullName evidence="5">Phosphoenolpyruvate guanylyltransferase</fullName>
        <shortName evidence="5">PEP guanylyltransferase</shortName>
        <ecNumber evidence="5">2.7.7.105</ecNumber>
    </recommendedName>
</protein>
<feature type="region of interest" description="Disordered" evidence="6">
    <location>
        <begin position="98"/>
        <end position="128"/>
    </location>
</feature>
<evidence type="ECO:0000313" key="8">
    <source>
        <dbReference type="Proteomes" id="UP001501196"/>
    </source>
</evidence>
<dbReference type="EC" id="2.7.7.105" evidence="5"/>
<keyword evidence="4 5" id="KW-0342">GTP-binding</keyword>
<feature type="compositionally biased region" description="Low complexity" evidence="6">
    <location>
        <begin position="101"/>
        <end position="121"/>
    </location>
</feature>
<evidence type="ECO:0000256" key="2">
    <source>
        <dbReference type="ARBA" id="ARBA00022695"/>
    </source>
</evidence>
<dbReference type="Pfam" id="PF01983">
    <property type="entry name" value="CofC"/>
    <property type="match status" value="1"/>
</dbReference>
<name>A0ABN2UCG6_9MICO</name>
<feature type="region of interest" description="Disordered" evidence="6">
    <location>
        <begin position="244"/>
        <end position="282"/>
    </location>
</feature>
<evidence type="ECO:0000313" key="7">
    <source>
        <dbReference type="EMBL" id="GAA2033801.1"/>
    </source>
</evidence>
<dbReference type="PANTHER" id="PTHR40392">
    <property type="entry name" value="2-PHOSPHO-L-LACTATE GUANYLYLTRANSFERASE"/>
    <property type="match status" value="1"/>
</dbReference>
<dbReference type="HAMAP" id="MF_02114">
    <property type="entry name" value="CofC"/>
    <property type="match status" value="1"/>
</dbReference>
<keyword evidence="1 5" id="KW-0808">Transferase</keyword>
<evidence type="ECO:0000256" key="6">
    <source>
        <dbReference type="SAM" id="MobiDB-lite"/>
    </source>
</evidence>
<dbReference type="InterPro" id="IPR002835">
    <property type="entry name" value="CofC"/>
</dbReference>
<feature type="binding site" evidence="5">
    <location>
        <position position="191"/>
    </location>
    <ligand>
        <name>phosphoenolpyruvate</name>
        <dbReference type="ChEBI" id="CHEBI:58702"/>
    </ligand>
</feature>
<sequence length="282" mass="28694">MTAWTVVVPVKSLTGAKTRLAPELSPAERAELARAFALDTIDAARTARSVRRVVVVSDEPAIERALRGVPDVDVVPEFGPRGLTAAIAHGIAVARSDATGSAPVTTADAGAAASRPAPSARTADRGRGEGHQAVAVLLGDVPGLRPEQLDAALEVASRHPMAFVPDAEGTGTTLATASPGVPFAPHFGADSAARHRAAGFADLVAGHPGTVSPALRRDVDTARELAEAVALGVGDRTAAVVRGLRGPDGRREDRAPWHPLEPSTAPTGAATAPHGADRKAAS</sequence>
<dbReference type="EMBL" id="BAAAPW010000002">
    <property type="protein sequence ID" value="GAA2033801.1"/>
    <property type="molecule type" value="Genomic_DNA"/>
</dbReference>
<dbReference type="SUPFAM" id="SSF53448">
    <property type="entry name" value="Nucleotide-diphospho-sugar transferases"/>
    <property type="match status" value="1"/>
</dbReference>
<dbReference type="InterPro" id="IPR029044">
    <property type="entry name" value="Nucleotide-diphossugar_trans"/>
</dbReference>
<proteinExistence type="inferred from homology"/>
<feature type="binding site" evidence="5">
    <location>
        <position position="172"/>
    </location>
    <ligand>
        <name>phosphoenolpyruvate</name>
        <dbReference type="ChEBI" id="CHEBI:58702"/>
    </ligand>
</feature>